<dbReference type="Proteomes" id="UP000324222">
    <property type="component" value="Unassembled WGS sequence"/>
</dbReference>
<sequence>MGQSGKNFCFFFYRLSTSLRPESRPGGESNSYHEGGGRHDLLVGCWRDAGRLREGGEGLDTLQKTLIICKVFKMAGGGGEAEAVREGERAQGPVKYREV</sequence>
<dbReference type="EMBL" id="VSRR010040572">
    <property type="protein sequence ID" value="MPC75196.1"/>
    <property type="molecule type" value="Genomic_DNA"/>
</dbReference>
<organism evidence="1 2">
    <name type="scientific">Portunus trituberculatus</name>
    <name type="common">Swimming crab</name>
    <name type="synonym">Neptunus trituberculatus</name>
    <dbReference type="NCBI Taxonomy" id="210409"/>
    <lineage>
        <taxon>Eukaryota</taxon>
        <taxon>Metazoa</taxon>
        <taxon>Ecdysozoa</taxon>
        <taxon>Arthropoda</taxon>
        <taxon>Crustacea</taxon>
        <taxon>Multicrustacea</taxon>
        <taxon>Malacostraca</taxon>
        <taxon>Eumalacostraca</taxon>
        <taxon>Eucarida</taxon>
        <taxon>Decapoda</taxon>
        <taxon>Pleocyemata</taxon>
        <taxon>Brachyura</taxon>
        <taxon>Eubrachyura</taxon>
        <taxon>Portunoidea</taxon>
        <taxon>Portunidae</taxon>
        <taxon>Portuninae</taxon>
        <taxon>Portunus</taxon>
    </lineage>
</organism>
<comment type="caution">
    <text evidence="1">The sequence shown here is derived from an EMBL/GenBank/DDBJ whole genome shotgun (WGS) entry which is preliminary data.</text>
</comment>
<dbReference type="AlphaFoldDB" id="A0A5B7HZR4"/>
<gene>
    <name evidence="1" type="ORF">E2C01_069580</name>
</gene>
<keyword evidence="2" id="KW-1185">Reference proteome</keyword>
<accession>A0A5B7HZR4</accession>
<reference evidence="1 2" key="1">
    <citation type="submission" date="2019-05" db="EMBL/GenBank/DDBJ databases">
        <title>Another draft genome of Portunus trituberculatus and its Hox gene families provides insights of decapod evolution.</title>
        <authorList>
            <person name="Jeong J.-H."/>
            <person name="Song I."/>
            <person name="Kim S."/>
            <person name="Choi T."/>
            <person name="Kim D."/>
            <person name="Ryu S."/>
            <person name="Kim W."/>
        </authorList>
    </citation>
    <scope>NUCLEOTIDE SEQUENCE [LARGE SCALE GENOMIC DNA]</scope>
    <source>
        <tissue evidence="1">Muscle</tissue>
    </source>
</reference>
<evidence type="ECO:0000313" key="1">
    <source>
        <dbReference type="EMBL" id="MPC75196.1"/>
    </source>
</evidence>
<protein>
    <submittedName>
        <fullName evidence="1">Uncharacterized protein</fullName>
    </submittedName>
</protein>
<evidence type="ECO:0000313" key="2">
    <source>
        <dbReference type="Proteomes" id="UP000324222"/>
    </source>
</evidence>
<proteinExistence type="predicted"/>
<name>A0A5B7HZR4_PORTR</name>